<feature type="chain" id="PRO_5022936923" evidence="6">
    <location>
        <begin position="27"/>
        <end position="304"/>
    </location>
</feature>
<dbReference type="PROSITE" id="PS51257">
    <property type="entry name" value="PROKAR_LIPOPROTEIN"/>
    <property type="match status" value="1"/>
</dbReference>
<dbReference type="InterPro" id="IPR001638">
    <property type="entry name" value="Solute-binding_3/MltF_N"/>
</dbReference>
<dbReference type="PANTHER" id="PTHR30085">
    <property type="entry name" value="AMINO ACID ABC TRANSPORTER PERMEASE"/>
    <property type="match status" value="1"/>
</dbReference>
<protein>
    <submittedName>
        <fullName evidence="8">Glutamate ABC transporter substrate-binding protein</fullName>
    </submittedName>
</protein>
<dbReference type="OrthoDB" id="9807888at2"/>
<dbReference type="Pfam" id="PF00497">
    <property type="entry name" value="SBP_bac_3"/>
    <property type="match status" value="1"/>
</dbReference>
<gene>
    <name evidence="8" type="ORF">FH969_00430</name>
</gene>
<dbReference type="GO" id="GO:0005576">
    <property type="term" value="C:extracellular region"/>
    <property type="evidence" value="ECO:0007669"/>
    <property type="project" value="TreeGrafter"/>
</dbReference>
<dbReference type="CDD" id="cd13690">
    <property type="entry name" value="PBP2_GluB"/>
    <property type="match status" value="1"/>
</dbReference>
<dbReference type="Gene3D" id="3.40.190.10">
    <property type="entry name" value="Periplasmic binding protein-like II"/>
    <property type="match status" value="2"/>
</dbReference>
<accession>A0A5C5BF30</accession>
<dbReference type="GO" id="GO:0006865">
    <property type="term" value="P:amino acid transport"/>
    <property type="evidence" value="ECO:0007669"/>
    <property type="project" value="TreeGrafter"/>
</dbReference>
<name>A0A5C5BF30_9MICO</name>
<comment type="similarity">
    <text evidence="1 4">Belongs to the bacterial solute-binding protein 3 family.</text>
</comment>
<proteinExistence type="inferred from homology"/>
<organism evidence="8 9">
    <name type="scientific">Miniimonas arenae</name>
    <dbReference type="NCBI Taxonomy" id="676201"/>
    <lineage>
        <taxon>Bacteria</taxon>
        <taxon>Bacillati</taxon>
        <taxon>Actinomycetota</taxon>
        <taxon>Actinomycetes</taxon>
        <taxon>Micrococcales</taxon>
        <taxon>Beutenbergiaceae</taxon>
        <taxon>Miniimonas</taxon>
    </lineage>
</organism>
<evidence type="ECO:0000259" key="7">
    <source>
        <dbReference type="SMART" id="SM00062"/>
    </source>
</evidence>
<evidence type="ECO:0000256" key="2">
    <source>
        <dbReference type="ARBA" id="ARBA00022448"/>
    </source>
</evidence>
<dbReference type="InterPro" id="IPR018313">
    <property type="entry name" value="SBP_3_CS"/>
</dbReference>
<keyword evidence="2" id="KW-0813">Transport</keyword>
<comment type="caution">
    <text evidence="8">The sequence shown here is derived from an EMBL/GenBank/DDBJ whole genome shotgun (WGS) entry which is preliminary data.</text>
</comment>
<evidence type="ECO:0000313" key="8">
    <source>
        <dbReference type="EMBL" id="TNU77274.1"/>
    </source>
</evidence>
<keyword evidence="3 6" id="KW-0732">Signal</keyword>
<sequence>MRNTRVTIVGLAAVAAMTLAACTSDAGTTPEETSAAGEATAVATDDASGDAAAADCSGGDGTLRIGIKFDQPGLGFQDGSTYTGFDVDVAKYVACQLGYAEDQIEFVSSPSAQRENLLQTGQVDMIFATYSITDARKEVVDFAGPYFVAGQDLLVRADDDSITGPEDLEGKNLCSVTGSTSAQKIKDNYATGVNLLEQPGYADCVTVLESGQVDAVTTDDIILAGLAATPANQGKFKVVGNPFSEENYGVGLPKGSTERCEEINAAITEMIDSGAWEEAVTANTEGTGYTPNADLNPPTPAACA</sequence>
<evidence type="ECO:0000256" key="5">
    <source>
        <dbReference type="SAM" id="MobiDB-lite"/>
    </source>
</evidence>
<evidence type="ECO:0000256" key="3">
    <source>
        <dbReference type="ARBA" id="ARBA00022729"/>
    </source>
</evidence>
<feature type="region of interest" description="Disordered" evidence="5">
    <location>
        <begin position="285"/>
        <end position="304"/>
    </location>
</feature>
<dbReference type="InterPro" id="IPR051455">
    <property type="entry name" value="Bact_solute-bind_prot3"/>
</dbReference>
<dbReference type="PANTHER" id="PTHR30085:SF6">
    <property type="entry name" value="ABC TRANSPORTER GLUTAMINE-BINDING PROTEIN GLNH"/>
    <property type="match status" value="1"/>
</dbReference>
<dbReference type="RefSeq" id="WP_139985352.1">
    <property type="nucleotide sequence ID" value="NZ_VENP01000001.1"/>
</dbReference>
<evidence type="ECO:0000256" key="6">
    <source>
        <dbReference type="SAM" id="SignalP"/>
    </source>
</evidence>
<dbReference type="AlphaFoldDB" id="A0A5C5BF30"/>
<dbReference type="SUPFAM" id="SSF53850">
    <property type="entry name" value="Periplasmic binding protein-like II"/>
    <property type="match status" value="1"/>
</dbReference>
<dbReference type="Proteomes" id="UP000313849">
    <property type="component" value="Unassembled WGS sequence"/>
</dbReference>
<reference evidence="8 9" key="1">
    <citation type="submission" date="2019-06" db="EMBL/GenBank/DDBJ databases">
        <title>Draft genome sequence of Miniimonas arenae KCTC 19750T isolated from sea sand.</title>
        <authorList>
            <person name="Park S.-J."/>
        </authorList>
    </citation>
    <scope>NUCLEOTIDE SEQUENCE [LARGE SCALE GENOMIC DNA]</scope>
    <source>
        <strain evidence="8 9">KCTC 19750</strain>
    </source>
</reference>
<evidence type="ECO:0000313" key="9">
    <source>
        <dbReference type="Proteomes" id="UP000313849"/>
    </source>
</evidence>
<dbReference type="EMBL" id="VENP01000001">
    <property type="protein sequence ID" value="TNU77274.1"/>
    <property type="molecule type" value="Genomic_DNA"/>
</dbReference>
<feature type="signal peptide" evidence="6">
    <location>
        <begin position="1"/>
        <end position="26"/>
    </location>
</feature>
<evidence type="ECO:0000256" key="4">
    <source>
        <dbReference type="RuleBase" id="RU003744"/>
    </source>
</evidence>
<dbReference type="GO" id="GO:0030288">
    <property type="term" value="C:outer membrane-bounded periplasmic space"/>
    <property type="evidence" value="ECO:0007669"/>
    <property type="project" value="TreeGrafter"/>
</dbReference>
<dbReference type="SMART" id="SM00062">
    <property type="entry name" value="PBPb"/>
    <property type="match status" value="1"/>
</dbReference>
<feature type="domain" description="Solute-binding protein family 3/N-terminal" evidence="7">
    <location>
        <begin position="62"/>
        <end position="283"/>
    </location>
</feature>
<dbReference type="PROSITE" id="PS01039">
    <property type="entry name" value="SBP_BACTERIAL_3"/>
    <property type="match status" value="1"/>
</dbReference>
<evidence type="ECO:0000256" key="1">
    <source>
        <dbReference type="ARBA" id="ARBA00010333"/>
    </source>
</evidence>
<keyword evidence="9" id="KW-1185">Reference proteome</keyword>